<feature type="compositionally biased region" description="Basic and acidic residues" evidence="1">
    <location>
        <begin position="560"/>
        <end position="571"/>
    </location>
</feature>
<feature type="region of interest" description="Disordered" evidence="1">
    <location>
        <begin position="101"/>
        <end position="129"/>
    </location>
</feature>
<reference evidence="3 4" key="1">
    <citation type="journal article" date="2018" name="Nat. Ecol. Evol.">
        <title>Shark genomes provide insights into elasmobranch evolution and the origin of vertebrates.</title>
        <authorList>
            <person name="Hara Y"/>
            <person name="Yamaguchi K"/>
            <person name="Onimaru K"/>
            <person name="Kadota M"/>
            <person name="Koyanagi M"/>
            <person name="Keeley SD"/>
            <person name="Tatsumi K"/>
            <person name="Tanaka K"/>
            <person name="Motone F"/>
            <person name="Kageyama Y"/>
            <person name="Nozu R"/>
            <person name="Adachi N"/>
            <person name="Nishimura O"/>
            <person name="Nakagawa R"/>
            <person name="Tanegashima C"/>
            <person name="Kiyatake I"/>
            <person name="Matsumoto R"/>
            <person name="Murakumo K"/>
            <person name="Nishida K"/>
            <person name="Terakita A"/>
            <person name="Kuratani S"/>
            <person name="Sato K"/>
            <person name="Hyodo S Kuraku.S."/>
        </authorList>
    </citation>
    <scope>NUCLEOTIDE SEQUENCE [LARGE SCALE GENOMIC DNA]</scope>
</reference>
<dbReference type="GO" id="GO:0003700">
    <property type="term" value="F:DNA-binding transcription factor activity"/>
    <property type="evidence" value="ECO:0007669"/>
    <property type="project" value="InterPro"/>
</dbReference>
<dbReference type="SUPFAM" id="SSF47459">
    <property type="entry name" value="HLH, helix-loop-helix DNA-binding domain"/>
    <property type="match status" value="1"/>
</dbReference>
<dbReference type="Pfam" id="PF00010">
    <property type="entry name" value="HLH"/>
    <property type="match status" value="1"/>
</dbReference>
<dbReference type="AlphaFoldDB" id="A0A401PU72"/>
<dbReference type="CDD" id="cd18911">
    <property type="entry name" value="bHLHzip_MGA"/>
    <property type="match status" value="1"/>
</dbReference>
<accession>A0A401PU72</accession>
<dbReference type="STRING" id="75743.A0A401PU72"/>
<organism evidence="3 4">
    <name type="scientific">Scyliorhinus torazame</name>
    <name type="common">Cloudy catshark</name>
    <name type="synonym">Catulus torazame</name>
    <dbReference type="NCBI Taxonomy" id="75743"/>
    <lineage>
        <taxon>Eukaryota</taxon>
        <taxon>Metazoa</taxon>
        <taxon>Chordata</taxon>
        <taxon>Craniata</taxon>
        <taxon>Vertebrata</taxon>
        <taxon>Chondrichthyes</taxon>
        <taxon>Elasmobranchii</taxon>
        <taxon>Galeomorphii</taxon>
        <taxon>Galeoidea</taxon>
        <taxon>Carcharhiniformes</taxon>
        <taxon>Scyliorhinidae</taxon>
        <taxon>Scyliorhinus</taxon>
    </lineage>
</organism>
<feature type="compositionally biased region" description="Acidic residues" evidence="1">
    <location>
        <begin position="875"/>
        <end position="884"/>
    </location>
</feature>
<sequence>ADEKGPIYWYFESMMTCARVCVFERKEVERPIICTCSSDHDCGLENSPYSKVNNKETVDPFKLKECSDSSSRDVLDYEKFEDYESNLTSPNPAEMCISKTTEEMDSTDSPQKEIAELPSAEPQTSAESKNTPKLIEIISNCNWEAERANILKVIACHTANKGTSEKIHTGNFLVEIMSNNGKCQDLSPGGVPIYSSLVKITQPGTKEKDGKMSVHTASIQKISGRKLTETRLIAPKATPISHRKGKNELTTFHSGFQKASKEKLVSSATVSTSYKSGMIQVNGNETGETKLTLGQVGALHTINRVIANLTRKVESTESLEKPFLSTTVSSTPAQFASKDSMSFTTPIDSEVSQNTVATSVKATGIHAVPDSYTHLVINKVGALEKSTSCFRSLQPVLSEQQGGTSLSTLPPMSMTSPIGTSLSSTVMVITAAPSIIPVLAGQSQNNGLFVSVTTPKSKSSKIVDALGAQSSSVLATKRLSEESAESTSTVKTPVKGTVTTVVAVISVNGSGLKTILNPVLSPSPSTTGTAALTNTVNSRTTIMSVPSTPNMTAGIPRQPEAAHSDRPDSFKAKKTNGPRLLLIPSPVRPVGPAQNLQFTPGQKMILHPMRCSGGNLFRHPNGQIIQLVPLPHSGPGNRPNLHQMVTLIVRNPESTGAIRFPTPTKTSFPTPVPSSNTPPHIVQQGTIPQQGNPCTTATKASSFALNVTSATVPINPVGMAVPITTTPQTKFITVNTASNPATNSICAGSLVPLQPAGFALVQLPPGHKLLPNTIITTGAPLRFVNPQPGVPSAESTGSEKNSVDEKITNLDSSSTSKEQLIEPELEDIHFADSELVETTVSENIPGEDYVSADPLPEVKPVDKCDAAPSSPSLSEVDDELEDDSLDQKSVTEKPTPAELTDHSYTSEMYAVEESEDKSFFWEDTAETEKHTSEYSNEIAENKADNTPSSEEAKWMSDEIMEIKTEVKENSSGTNTSDTSFQGKEDYHKDFGNEEFMEFDKDLQYASNLESDKDTDFQSDLEDGEIPSDLDEIDVQKMYESTSSEEAVDIETVDELSEKINIARLIASASRHHTKAKCHFHNPYLIKKAPEEELQPKEKPSLYPSKKVKTQLDALVVYRTTHTVNERRRRSEMRDLFEKLKRTLGLRREQRASKHYILNQAFSEIQNLQDHSDRLTAERSIQARKRDLLIRKVSLLTGKS</sequence>
<protein>
    <recommendedName>
        <fullName evidence="2">BHLH domain-containing protein</fullName>
    </recommendedName>
</protein>
<feature type="compositionally biased region" description="Polar residues" evidence="1">
    <location>
        <begin position="809"/>
        <end position="818"/>
    </location>
</feature>
<dbReference type="Gene3D" id="4.10.280.10">
    <property type="entry name" value="Helix-loop-helix DNA-binding domain"/>
    <property type="match status" value="1"/>
</dbReference>
<evidence type="ECO:0000313" key="4">
    <source>
        <dbReference type="Proteomes" id="UP000288216"/>
    </source>
</evidence>
<dbReference type="PROSITE" id="PS50888">
    <property type="entry name" value="BHLH"/>
    <property type="match status" value="1"/>
</dbReference>
<dbReference type="SMART" id="SM00353">
    <property type="entry name" value="HLH"/>
    <property type="match status" value="1"/>
</dbReference>
<dbReference type="InterPro" id="IPR037935">
    <property type="entry name" value="MAX_gene-associated_bHLHzip"/>
</dbReference>
<feature type="domain" description="BHLH" evidence="2">
    <location>
        <begin position="1116"/>
        <end position="1167"/>
    </location>
</feature>
<evidence type="ECO:0000256" key="1">
    <source>
        <dbReference type="SAM" id="MobiDB-lite"/>
    </source>
</evidence>
<dbReference type="EMBL" id="BFAA01014004">
    <property type="protein sequence ID" value="GCB76658.1"/>
    <property type="molecule type" value="Genomic_DNA"/>
</dbReference>
<name>A0A401PU72_SCYTO</name>
<dbReference type="OrthoDB" id="6119313at2759"/>
<feature type="region of interest" description="Disordered" evidence="1">
    <location>
        <begin position="543"/>
        <end position="571"/>
    </location>
</feature>
<feature type="compositionally biased region" description="Basic and acidic residues" evidence="1">
    <location>
        <begin position="916"/>
        <end position="932"/>
    </location>
</feature>
<feature type="region of interest" description="Disordered" evidence="1">
    <location>
        <begin position="964"/>
        <end position="986"/>
    </location>
</feature>
<dbReference type="Proteomes" id="UP000288216">
    <property type="component" value="Unassembled WGS sequence"/>
</dbReference>
<dbReference type="GO" id="GO:0046983">
    <property type="term" value="F:protein dimerization activity"/>
    <property type="evidence" value="ECO:0007669"/>
    <property type="project" value="InterPro"/>
</dbReference>
<keyword evidence="4" id="KW-1185">Reference proteome</keyword>
<proteinExistence type="predicted"/>
<evidence type="ECO:0000259" key="2">
    <source>
        <dbReference type="PROSITE" id="PS50888"/>
    </source>
</evidence>
<comment type="caution">
    <text evidence="3">The sequence shown here is derived from an EMBL/GenBank/DDBJ whole genome shotgun (WGS) entry which is preliminary data.</text>
</comment>
<evidence type="ECO:0000313" key="3">
    <source>
        <dbReference type="EMBL" id="GCB76658.1"/>
    </source>
</evidence>
<gene>
    <name evidence="3" type="ORF">scyTo_0019175</name>
</gene>
<dbReference type="GO" id="GO:0071339">
    <property type="term" value="C:MLL1 complex"/>
    <property type="evidence" value="ECO:0007669"/>
    <property type="project" value="InterPro"/>
</dbReference>
<feature type="non-terminal residue" evidence="3">
    <location>
        <position position="1"/>
    </location>
</feature>
<feature type="region of interest" description="Disordered" evidence="1">
    <location>
        <begin position="842"/>
        <end position="951"/>
    </location>
</feature>
<dbReference type="InterPro" id="IPR011598">
    <property type="entry name" value="bHLH_dom"/>
</dbReference>
<feature type="region of interest" description="Disordered" evidence="1">
    <location>
        <begin position="785"/>
        <end position="822"/>
    </location>
</feature>
<dbReference type="InterPro" id="IPR036638">
    <property type="entry name" value="HLH_DNA-bd_sf"/>
</dbReference>
<feature type="compositionally biased region" description="Polar residues" evidence="1">
    <location>
        <begin position="969"/>
        <end position="981"/>
    </location>
</feature>